<dbReference type="InterPro" id="IPR019039">
    <property type="entry name" value="T4-Rnl1-like_N"/>
</dbReference>
<evidence type="ECO:0000259" key="1">
    <source>
        <dbReference type="Pfam" id="PF09511"/>
    </source>
</evidence>
<dbReference type="Proteomes" id="UP001140094">
    <property type="component" value="Unassembled WGS sequence"/>
</dbReference>
<comment type="caution">
    <text evidence="2">The sequence shown here is derived from an EMBL/GenBank/DDBJ whole genome shotgun (WGS) entry which is preliminary data.</text>
</comment>
<evidence type="ECO:0000313" key="3">
    <source>
        <dbReference type="Proteomes" id="UP001140094"/>
    </source>
</evidence>
<dbReference type="EC" id="6.5.1.3" evidence="2"/>
<protein>
    <submittedName>
        <fullName evidence="2">tRNA ligase</fullName>
        <ecNumber evidence="2">6.5.1.3</ecNumber>
    </submittedName>
</protein>
<organism evidence="2 3">
    <name type="scientific">Coemansia guatemalensis</name>
    <dbReference type="NCBI Taxonomy" id="2761395"/>
    <lineage>
        <taxon>Eukaryota</taxon>
        <taxon>Fungi</taxon>
        <taxon>Fungi incertae sedis</taxon>
        <taxon>Zoopagomycota</taxon>
        <taxon>Kickxellomycotina</taxon>
        <taxon>Kickxellomycetes</taxon>
        <taxon>Kickxellales</taxon>
        <taxon>Kickxellaceae</taxon>
        <taxon>Coemansia</taxon>
    </lineage>
</organism>
<proteinExistence type="predicted"/>
<dbReference type="GO" id="GO:0003972">
    <property type="term" value="F:RNA ligase (ATP) activity"/>
    <property type="evidence" value="ECO:0007669"/>
    <property type="project" value="UniProtKB-EC"/>
</dbReference>
<keyword evidence="2" id="KW-0436">Ligase</keyword>
<name>A0A9W8LQ86_9FUNG</name>
<keyword evidence="3" id="KW-1185">Reference proteome</keyword>
<feature type="non-terminal residue" evidence="2">
    <location>
        <position position="95"/>
    </location>
</feature>
<reference evidence="2" key="1">
    <citation type="submission" date="2022-07" db="EMBL/GenBank/DDBJ databases">
        <title>Phylogenomic reconstructions and comparative analyses of Kickxellomycotina fungi.</title>
        <authorList>
            <person name="Reynolds N.K."/>
            <person name="Stajich J.E."/>
            <person name="Barry K."/>
            <person name="Grigoriev I.V."/>
            <person name="Crous P."/>
            <person name="Smith M.E."/>
        </authorList>
    </citation>
    <scope>NUCLEOTIDE SEQUENCE</scope>
    <source>
        <strain evidence="2">NRRL 1565</strain>
    </source>
</reference>
<accession>A0A9W8LQ86</accession>
<dbReference type="OrthoDB" id="276239at2759"/>
<dbReference type="Pfam" id="PF09511">
    <property type="entry name" value="RNA_lig_T4_1"/>
    <property type="match status" value="1"/>
</dbReference>
<dbReference type="GO" id="GO:0006388">
    <property type="term" value="P:tRNA splicing, via endonucleolytic cleavage and ligation"/>
    <property type="evidence" value="ECO:0007669"/>
    <property type="project" value="TreeGrafter"/>
</dbReference>
<dbReference type="GO" id="GO:0005634">
    <property type="term" value="C:nucleus"/>
    <property type="evidence" value="ECO:0007669"/>
    <property type="project" value="TreeGrafter"/>
</dbReference>
<evidence type="ECO:0000313" key="2">
    <source>
        <dbReference type="EMBL" id="KAJ2795018.1"/>
    </source>
</evidence>
<dbReference type="AlphaFoldDB" id="A0A9W8LQ86"/>
<dbReference type="PANTHER" id="PTHR32004:SF1">
    <property type="entry name" value="TRNA LIGASE"/>
    <property type="match status" value="1"/>
</dbReference>
<dbReference type="PANTHER" id="PTHR32004">
    <property type="entry name" value="TRNA LIGASE"/>
    <property type="match status" value="1"/>
</dbReference>
<gene>
    <name evidence="2" type="primary">trl1_1</name>
    <name evidence="2" type="ORF">H4R20_006028</name>
</gene>
<feature type="domain" description="T4 RNA ligase 1-like N-terminal" evidence="1">
    <location>
        <begin position="67"/>
        <end position="95"/>
    </location>
</feature>
<dbReference type="EMBL" id="JANBUO010002330">
    <property type="protein sequence ID" value="KAJ2795018.1"/>
    <property type="molecule type" value="Genomic_DNA"/>
</dbReference>
<sequence>MASGPLTKEEQYDFRQLLTQMQDLNKVEKSSKRIVRQSTYQYEGHEVTSWKCTEYLYKKDPCPLPTKARGLFTGIQDGEKTIIARGYDKFFNVNE</sequence>